<proteinExistence type="predicted"/>
<gene>
    <name evidence="1" type="ORF">I4F81_011765</name>
</gene>
<dbReference type="Proteomes" id="UP000798662">
    <property type="component" value="Chromosome 3"/>
</dbReference>
<protein>
    <submittedName>
        <fullName evidence="1">Uncharacterized protein</fullName>
    </submittedName>
</protein>
<evidence type="ECO:0000313" key="1">
    <source>
        <dbReference type="EMBL" id="KAK1869287.1"/>
    </source>
</evidence>
<accession>A0ACC3CGF9</accession>
<evidence type="ECO:0000313" key="2">
    <source>
        <dbReference type="Proteomes" id="UP000798662"/>
    </source>
</evidence>
<dbReference type="EMBL" id="CM020620">
    <property type="protein sequence ID" value="KAK1869287.1"/>
    <property type="molecule type" value="Genomic_DNA"/>
</dbReference>
<sequence length="362" mass="36792">MSSFARRPGGGVAVAAAALVALATAAAVVWRAAAHELLTGAAPGGVENGTEAAPAVELIVGEPQDSTPHAPVGDASGGLSASYLSQLSVVNSQEGGTWTPFTPSTPGYVWKVGVCGDALTGPGAADHLRGGRLYGDAVISKTYTAGGTLSMGMFMVAEQGGYTVLHVCDVAKCGGDVSAECFANGHCTVLERAPEAEAPGCAAGTRGDCAPVDPNHPDRWYMPCPKTLHTPIQLGGDDTAVFRLPAGLTCAHCVLVWYWVAADLCNPPGVTAYFTGPNAPAWTASCTPEQGGYKPRIPPCGKVVPEEHLACSDIRIEGSGCGGGDGRADVEASSPQPEMADMLSSAPDAESSYSCAPARTCM</sequence>
<reference evidence="1" key="1">
    <citation type="submission" date="2019-11" db="EMBL/GenBank/DDBJ databases">
        <title>Nori genome reveals adaptations in red seaweeds to the harsh intertidal environment.</title>
        <authorList>
            <person name="Wang D."/>
            <person name="Mao Y."/>
        </authorList>
    </citation>
    <scope>NUCLEOTIDE SEQUENCE</scope>
    <source>
        <tissue evidence="1">Gametophyte</tissue>
    </source>
</reference>
<name>A0ACC3CGF9_PYRYE</name>
<comment type="caution">
    <text evidence="1">The sequence shown here is derived from an EMBL/GenBank/DDBJ whole genome shotgun (WGS) entry which is preliminary data.</text>
</comment>
<organism evidence="1 2">
    <name type="scientific">Pyropia yezoensis</name>
    <name type="common">Susabi-nori</name>
    <name type="synonym">Porphyra yezoensis</name>
    <dbReference type="NCBI Taxonomy" id="2788"/>
    <lineage>
        <taxon>Eukaryota</taxon>
        <taxon>Rhodophyta</taxon>
        <taxon>Bangiophyceae</taxon>
        <taxon>Bangiales</taxon>
        <taxon>Bangiaceae</taxon>
        <taxon>Pyropia</taxon>
    </lineage>
</organism>
<keyword evidence="2" id="KW-1185">Reference proteome</keyword>